<dbReference type="EMBL" id="LR796916">
    <property type="protein sequence ID" value="CAB4175166.1"/>
    <property type="molecule type" value="Genomic_DNA"/>
</dbReference>
<gene>
    <name evidence="2" type="ORF">UFOVP1247_86</name>
    <name evidence="1" type="ORF">UFOVP970_126</name>
</gene>
<reference evidence="2" key="1">
    <citation type="submission" date="2020-05" db="EMBL/GenBank/DDBJ databases">
        <authorList>
            <person name="Chiriac C."/>
            <person name="Salcher M."/>
            <person name="Ghai R."/>
            <person name="Kavagutti S V."/>
        </authorList>
    </citation>
    <scope>NUCLEOTIDE SEQUENCE</scope>
</reference>
<name>A0A6J5R922_9CAUD</name>
<sequence>MTWKERNDAAIAWGKSNTYTGTKVPYEHIELLEWAKGELVQEYDVLDPVVLTQYSDRYRELRALEKRVEWIDLPNGRSGQLIFLDGGEVYMFFLLKLPGSDLYLYCIIVDMLTYAKGDTTLLTAYLLKEF</sequence>
<evidence type="ECO:0000313" key="2">
    <source>
        <dbReference type="EMBL" id="CAB4193493.1"/>
    </source>
</evidence>
<accession>A0A6J5R922</accession>
<organism evidence="2">
    <name type="scientific">uncultured Caudovirales phage</name>
    <dbReference type="NCBI Taxonomy" id="2100421"/>
    <lineage>
        <taxon>Viruses</taxon>
        <taxon>Duplodnaviria</taxon>
        <taxon>Heunggongvirae</taxon>
        <taxon>Uroviricota</taxon>
        <taxon>Caudoviricetes</taxon>
        <taxon>Peduoviridae</taxon>
        <taxon>Maltschvirus</taxon>
        <taxon>Maltschvirus maltsch</taxon>
    </lineage>
</organism>
<proteinExistence type="predicted"/>
<protein>
    <submittedName>
        <fullName evidence="2">Uncharacterized protein</fullName>
    </submittedName>
</protein>
<evidence type="ECO:0000313" key="1">
    <source>
        <dbReference type="EMBL" id="CAB4175166.1"/>
    </source>
</evidence>
<dbReference type="EMBL" id="LR797195">
    <property type="protein sequence ID" value="CAB4193493.1"/>
    <property type="molecule type" value="Genomic_DNA"/>
</dbReference>